<sequence>MKGFRKYDDMTLDKLKKELIDIFEVFDSLCKKYDIKYFATGGTLLGVVRHGGFIPWDDDLDIGMLRTEYEKFIKIPHSEFEGYGLCAPEITPGGYYSFVTKFYKKDTKFITPISYADNKNDMGIFIELFPFDDVQENLLEKQKKRVNRIKALYTTAACEHIIVFDVGLKGIIKKMAKRIIKIYVSLTHKTLESLTKEYIDVVDTAIETEKAYAFSDVGHLIAKEGVESPVYRKFENIQMLVPSDYDMVLKGLYGSNYMQLPPKEKRWNQAPMYIGFSDGSAVDFQNNG</sequence>
<dbReference type="InterPro" id="IPR007074">
    <property type="entry name" value="LicD/FKTN/FKRP_NTP_transf"/>
</dbReference>
<dbReference type="Proteomes" id="UP000285290">
    <property type="component" value="Unassembled WGS sequence"/>
</dbReference>
<dbReference type="InterPro" id="IPR052942">
    <property type="entry name" value="LPS_cholinephosphotransferase"/>
</dbReference>
<reference evidence="2 3" key="1">
    <citation type="submission" date="2018-08" db="EMBL/GenBank/DDBJ databases">
        <title>A genome reference for cultivated species of the human gut microbiota.</title>
        <authorList>
            <person name="Zou Y."/>
            <person name="Xue W."/>
            <person name="Luo G."/>
        </authorList>
    </citation>
    <scope>NUCLEOTIDE SEQUENCE [LARGE SCALE GENOMIC DNA]</scope>
    <source>
        <strain evidence="2 3">AM29-10</strain>
    </source>
</reference>
<comment type="caution">
    <text evidence="2">The sequence shown here is derived from an EMBL/GenBank/DDBJ whole genome shotgun (WGS) entry which is preliminary data.</text>
</comment>
<evidence type="ECO:0000313" key="2">
    <source>
        <dbReference type="EMBL" id="RHE31673.1"/>
    </source>
</evidence>
<accession>A0A414IT05</accession>
<feature type="domain" description="LicD/FKTN/FKRP nucleotidyltransferase" evidence="1">
    <location>
        <begin position="30"/>
        <end position="254"/>
    </location>
</feature>
<dbReference type="AlphaFoldDB" id="A0A414IT05"/>
<dbReference type="GO" id="GO:0009100">
    <property type="term" value="P:glycoprotein metabolic process"/>
    <property type="evidence" value="ECO:0007669"/>
    <property type="project" value="UniProtKB-ARBA"/>
</dbReference>
<dbReference type="PANTHER" id="PTHR43404">
    <property type="entry name" value="LIPOPOLYSACCHARIDE CHOLINEPHOSPHOTRANSFERASE LICD"/>
    <property type="match status" value="1"/>
</dbReference>
<evidence type="ECO:0000259" key="1">
    <source>
        <dbReference type="Pfam" id="PF04991"/>
    </source>
</evidence>
<dbReference type="RefSeq" id="WP_117997473.1">
    <property type="nucleotide sequence ID" value="NZ_QRWI01000010.1"/>
</dbReference>
<name>A0A414IT05_9FIRM</name>
<dbReference type="Pfam" id="PF04991">
    <property type="entry name" value="LicD"/>
    <property type="match status" value="1"/>
</dbReference>
<dbReference type="EMBL" id="QSKC01000011">
    <property type="protein sequence ID" value="RHE31673.1"/>
    <property type="molecule type" value="Genomic_DNA"/>
</dbReference>
<gene>
    <name evidence="2" type="ORF">DW753_09750</name>
</gene>
<dbReference type="PANTHER" id="PTHR43404:SF2">
    <property type="entry name" value="LIPOPOLYSACCHARIDE CHOLINEPHOSPHOTRANSFERASE LICD"/>
    <property type="match status" value="1"/>
</dbReference>
<protein>
    <recommendedName>
        <fullName evidence="1">LicD/FKTN/FKRP nucleotidyltransferase domain-containing protein</fullName>
    </recommendedName>
</protein>
<proteinExistence type="predicted"/>
<evidence type="ECO:0000313" key="3">
    <source>
        <dbReference type="Proteomes" id="UP000285290"/>
    </source>
</evidence>
<organism evidence="2 3">
    <name type="scientific">Agathobacter rectalis</name>
    <dbReference type="NCBI Taxonomy" id="39491"/>
    <lineage>
        <taxon>Bacteria</taxon>
        <taxon>Bacillati</taxon>
        <taxon>Bacillota</taxon>
        <taxon>Clostridia</taxon>
        <taxon>Lachnospirales</taxon>
        <taxon>Lachnospiraceae</taxon>
        <taxon>Agathobacter</taxon>
    </lineage>
</organism>